<name>A0A7C3KE91_9CYAN</name>
<keyword evidence="2" id="KW-0442">Lipid degradation</keyword>
<evidence type="ECO:0000256" key="2">
    <source>
        <dbReference type="ARBA" id="ARBA00022963"/>
    </source>
</evidence>
<accession>A0A7C3KE91</accession>
<evidence type="ECO:0000313" key="5">
    <source>
        <dbReference type="EMBL" id="HFM97122.1"/>
    </source>
</evidence>
<evidence type="ECO:0000256" key="1">
    <source>
        <dbReference type="ARBA" id="ARBA00022801"/>
    </source>
</evidence>
<dbReference type="GO" id="GO:0016042">
    <property type="term" value="P:lipid catabolic process"/>
    <property type="evidence" value="ECO:0007669"/>
    <property type="project" value="UniProtKB-KW"/>
</dbReference>
<dbReference type="Pfam" id="PF03403">
    <property type="entry name" value="PAF-AH_p_II"/>
    <property type="match status" value="1"/>
</dbReference>
<proteinExistence type="predicted"/>
<evidence type="ECO:0000256" key="3">
    <source>
        <dbReference type="ARBA" id="ARBA00023098"/>
    </source>
</evidence>
<protein>
    <submittedName>
        <fullName evidence="5">Alpha/beta hydrolase</fullName>
    </submittedName>
</protein>
<dbReference type="EMBL" id="DSRU01000054">
    <property type="protein sequence ID" value="HFM97122.1"/>
    <property type="molecule type" value="Genomic_DNA"/>
</dbReference>
<dbReference type="SUPFAM" id="SSF53474">
    <property type="entry name" value="alpha/beta-Hydrolases"/>
    <property type="match status" value="1"/>
</dbReference>
<dbReference type="PANTHER" id="PTHR10272">
    <property type="entry name" value="PLATELET-ACTIVATING FACTOR ACETYLHYDROLASE"/>
    <property type="match status" value="1"/>
</dbReference>
<dbReference type="PANTHER" id="PTHR10272:SF13">
    <property type="entry name" value="POLY(ETHYLENE TEREPHTHALATE) HYDROLASE"/>
    <property type="match status" value="1"/>
</dbReference>
<dbReference type="Gene3D" id="3.40.50.1820">
    <property type="entry name" value="alpha/beta hydrolase"/>
    <property type="match status" value="1"/>
</dbReference>
<dbReference type="GO" id="GO:0003847">
    <property type="term" value="F:1-alkyl-2-acetylglycerophosphocholine esterase activity"/>
    <property type="evidence" value="ECO:0007669"/>
    <property type="project" value="TreeGrafter"/>
</dbReference>
<keyword evidence="1 5" id="KW-0378">Hydrolase</keyword>
<dbReference type="InterPro" id="IPR029058">
    <property type="entry name" value="AB_hydrolase_fold"/>
</dbReference>
<evidence type="ECO:0000259" key="4">
    <source>
        <dbReference type="Pfam" id="PF07176"/>
    </source>
</evidence>
<reference evidence="5" key="1">
    <citation type="journal article" date="2020" name="mSystems">
        <title>Genome- and Community-Level Interaction Insights into Carbon Utilization and Element Cycling Functions of Hydrothermarchaeota in Hydrothermal Sediment.</title>
        <authorList>
            <person name="Zhou Z."/>
            <person name="Liu Y."/>
            <person name="Xu W."/>
            <person name="Pan J."/>
            <person name="Luo Z.H."/>
            <person name="Li M."/>
        </authorList>
    </citation>
    <scope>NUCLEOTIDE SEQUENCE [LARGE SCALE GENOMIC DNA]</scope>
    <source>
        <strain evidence="5">SpSt-418</strain>
    </source>
</reference>
<dbReference type="AlphaFoldDB" id="A0A7C3KE91"/>
<gene>
    <name evidence="5" type="ORF">ENR64_05005</name>
</gene>
<dbReference type="Pfam" id="PF07176">
    <property type="entry name" value="DUF1400"/>
    <property type="match status" value="1"/>
</dbReference>
<sequence length="570" mass="61684">MLQAHWFERSPSLLISSVIGCFASLAIAVPGQAAEKIYVTYNLLERSISVASLEAYARNGAIDEDLKAYARFASPDVLEQLREVLLTKVELSPVAISQFLYSPQGEVLLRRLGQVIQSESRVAGFSGLRAALILASADPEGLTLLNVLRYFPTRGLRINIDRALDIAGDLQQLVDRTNRMTAVVSQQAIAEAATETPDLASFSGANPRFRGPYTWQKQTLSVVDLSRRAVTSGSSPVPAELATSAGEGRFFQADLYLPNDPSITRPIPMVVISHGLGSDRATFTYLAHHLVSHGFAVLVPEHPGSNAKQLEALVNGTAEEVAEPSEFRDRPLDVTYLLDYLEQQSKTNPQLTGRIDLQQVGVIGQSFGGYTALALAGAPINPESLSKDCTDLDNTLNLSLLLQCRASELGTDLPNLRDPRVKAVIALNPIVSGVLGQASVSQITIPTMILTGNADTIAPAIAEQVQPFLWLSTPYKYLALLDQGTHFSVLDNVEQGGGALALPSEVIGPDPATARRYVNALALAFFKTYVADDQSYRRFLTSSYAQVLSESPLRLSLVRQLSAEQLQAQQ</sequence>
<comment type="caution">
    <text evidence="5">The sequence shown here is derived from an EMBL/GenBank/DDBJ whole genome shotgun (WGS) entry which is preliminary data.</text>
</comment>
<dbReference type="InterPro" id="IPR010802">
    <property type="entry name" value="DUF1400"/>
</dbReference>
<feature type="domain" description="DUF1400" evidence="4">
    <location>
        <begin position="33"/>
        <end position="159"/>
    </location>
</feature>
<organism evidence="5">
    <name type="scientific">Oscillatoriales cyanobacterium SpSt-418</name>
    <dbReference type="NCBI Taxonomy" id="2282169"/>
    <lineage>
        <taxon>Bacteria</taxon>
        <taxon>Bacillati</taxon>
        <taxon>Cyanobacteriota</taxon>
        <taxon>Cyanophyceae</taxon>
        <taxon>Oscillatoriophycideae</taxon>
        <taxon>Oscillatoriales</taxon>
    </lineage>
</organism>
<keyword evidence="3" id="KW-0443">Lipid metabolism</keyword>